<keyword evidence="3" id="KW-1185">Reference proteome</keyword>
<dbReference type="PANTHER" id="PTHR37827:SF1">
    <property type="entry name" value="HNH DOMAIN-CONTAINING PROTEIN"/>
    <property type="match status" value="1"/>
</dbReference>
<evidence type="ECO:0000256" key="1">
    <source>
        <dbReference type="SAM" id="MobiDB-lite"/>
    </source>
</evidence>
<organism evidence="3">
    <name type="scientific">Salpingoeca rosetta (strain ATCC 50818 / BSB-021)</name>
    <dbReference type="NCBI Taxonomy" id="946362"/>
    <lineage>
        <taxon>Eukaryota</taxon>
        <taxon>Choanoflagellata</taxon>
        <taxon>Craspedida</taxon>
        <taxon>Salpingoecidae</taxon>
        <taxon>Salpingoeca</taxon>
    </lineage>
</organism>
<evidence type="ECO:0000313" key="2">
    <source>
        <dbReference type="EMBL" id="EGD76922.1"/>
    </source>
</evidence>
<reference evidence="2" key="1">
    <citation type="submission" date="2009-08" db="EMBL/GenBank/DDBJ databases">
        <title>Annotation of Salpingoeca rosetta.</title>
        <authorList>
            <consortium name="The Broad Institute Genome Sequencing Platform"/>
            <person name="Russ C."/>
            <person name="Cuomo C."/>
            <person name="Burger G."/>
            <person name="Gray M.W."/>
            <person name="Holland P.W.H."/>
            <person name="King N."/>
            <person name="Lang F.B.F."/>
            <person name="Roger A.J."/>
            <person name="Ruiz-Trillo I."/>
            <person name="Young S.K."/>
            <person name="Zeng Q."/>
            <person name="Gargeya S."/>
            <person name="Alvarado L."/>
            <person name="Berlin A."/>
            <person name="Chapman S.B."/>
            <person name="Chen Z."/>
            <person name="Freedman E."/>
            <person name="Gellesch M."/>
            <person name="Goldberg J."/>
            <person name="Griggs A."/>
            <person name="Gujja S."/>
            <person name="Heilman E."/>
            <person name="Heiman D."/>
            <person name="Howarth C."/>
            <person name="Mehta T."/>
            <person name="Neiman D."/>
            <person name="Pearson M."/>
            <person name="Roberts A."/>
            <person name="Saif S."/>
            <person name="Shea T."/>
            <person name="Shenoy N."/>
            <person name="Sisk P."/>
            <person name="Stolte C."/>
            <person name="Sykes S."/>
            <person name="White J."/>
            <person name="Yandava C."/>
            <person name="Haas B."/>
            <person name="Nusbaum C."/>
            <person name="Birren B."/>
        </authorList>
    </citation>
    <scope>NUCLEOTIDE SEQUENCE [LARGE SCALE GENOMIC DNA]</scope>
    <source>
        <strain evidence="2">ATCC 50818</strain>
    </source>
</reference>
<accession>F2UIH3</accession>
<dbReference type="STRING" id="946362.F2UIH3"/>
<sequence length="116" mass="13152">MSRTTTGDDDDEDAGEGAHHLIPKLMHNAYRRRGFTRAELAQTTSICRPCHNAVHRAEPHASLAANYNTAEKLREHPEIAKWVEFAATQRKGGRWDHAVMVSDTQYAKAKRRMKAQ</sequence>
<proteinExistence type="predicted"/>
<dbReference type="OrthoDB" id="4850648at2759"/>
<name>F2UIH3_SALR5</name>
<dbReference type="EMBL" id="GL832975">
    <property type="protein sequence ID" value="EGD76922.1"/>
    <property type="molecule type" value="Genomic_DNA"/>
</dbReference>
<feature type="region of interest" description="Disordered" evidence="1">
    <location>
        <begin position="1"/>
        <end position="20"/>
    </location>
</feature>
<dbReference type="KEGG" id="sre:PTSG_08267"/>
<evidence type="ECO:0008006" key="4">
    <source>
        <dbReference type="Google" id="ProtNLM"/>
    </source>
</evidence>
<dbReference type="eggNOG" id="ENOG502S89B">
    <property type="taxonomic scope" value="Eukaryota"/>
</dbReference>
<dbReference type="Proteomes" id="UP000007799">
    <property type="component" value="Unassembled WGS sequence"/>
</dbReference>
<dbReference type="AlphaFoldDB" id="F2UIH3"/>
<dbReference type="InParanoid" id="F2UIH3"/>
<gene>
    <name evidence="2" type="ORF">PTSG_08267</name>
</gene>
<dbReference type="GeneID" id="16071854"/>
<evidence type="ECO:0000313" key="3">
    <source>
        <dbReference type="Proteomes" id="UP000007799"/>
    </source>
</evidence>
<dbReference type="RefSeq" id="XP_004991293.1">
    <property type="nucleotide sequence ID" value="XM_004991236.1"/>
</dbReference>
<dbReference type="PANTHER" id="PTHR37827">
    <property type="entry name" value="TUDOR DOMAIN-CONTAINING PROTEIN"/>
    <property type="match status" value="1"/>
</dbReference>
<protein>
    <recommendedName>
        <fullName evidence="4">HNH domain-containing protein</fullName>
    </recommendedName>
</protein>